<dbReference type="Gene3D" id="3.40.50.2020">
    <property type="match status" value="2"/>
</dbReference>
<name>A0ABX2WB43_9ENTR</name>
<dbReference type="InterPro" id="IPR000836">
    <property type="entry name" value="PRTase_dom"/>
</dbReference>
<dbReference type="Proteomes" id="UP000078407">
    <property type="component" value="Unassembled WGS sequence"/>
</dbReference>
<accession>A0ABX2WB43</accession>
<reference evidence="1 2" key="1">
    <citation type="submission" date="2016-04" db="EMBL/GenBank/DDBJ databases">
        <title>ATOL: Assembling a taxonomically balanced genome-scale reconstruction of the evolutionary history of the Enterobacteriaceae.</title>
        <authorList>
            <person name="Plunkett G.III."/>
            <person name="Neeno-Eckwall E.C."/>
            <person name="Glasner J.D."/>
            <person name="Perna N.T."/>
        </authorList>
    </citation>
    <scope>NUCLEOTIDE SEQUENCE [LARGE SCALE GENOMIC DNA]</scope>
    <source>
        <strain evidence="1 2">ATCC 51602</strain>
    </source>
</reference>
<organism evidence="1 2">
    <name type="scientific">Buttiauxella ferragutiae ATCC 51602</name>
    <dbReference type="NCBI Taxonomy" id="1354252"/>
    <lineage>
        <taxon>Bacteria</taxon>
        <taxon>Pseudomonadati</taxon>
        <taxon>Pseudomonadota</taxon>
        <taxon>Gammaproteobacteria</taxon>
        <taxon>Enterobacterales</taxon>
        <taxon>Enterobacteriaceae</taxon>
        <taxon>Buttiauxella</taxon>
    </lineage>
</organism>
<keyword evidence="1" id="KW-0808">Transferase</keyword>
<dbReference type="EMBL" id="LXEQ01000024">
    <property type="protein sequence ID" value="OAT29876.1"/>
    <property type="molecule type" value="Genomic_DNA"/>
</dbReference>
<gene>
    <name evidence="1" type="ORF">M976_01242</name>
</gene>
<comment type="caution">
    <text evidence="1">The sequence shown here is derived from an EMBL/GenBank/DDBJ whole genome shotgun (WGS) entry which is preliminary data.</text>
</comment>
<proteinExistence type="predicted"/>
<dbReference type="EC" id="2.7.6.1" evidence="1"/>
<dbReference type="PANTHER" id="PTHR10210:SF41">
    <property type="entry name" value="RIBOSE-PHOSPHATE PYROPHOSPHOKINASE 1, CHLOROPLASTIC"/>
    <property type="match status" value="1"/>
</dbReference>
<dbReference type="SUPFAM" id="SSF53271">
    <property type="entry name" value="PRTase-like"/>
    <property type="match status" value="1"/>
</dbReference>
<dbReference type="CDD" id="cd06223">
    <property type="entry name" value="PRTases_typeI"/>
    <property type="match status" value="1"/>
</dbReference>
<evidence type="ECO:0000313" key="1">
    <source>
        <dbReference type="EMBL" id="OAT29876.1"/>
    </source>
</evidence>
<evidence type="ECO:0000313" key="2">
    <source>
        <dbReference type="Proteomes" id="UP000078407"/>
    </source>
</evidence>
<sequence length="292" mass="31179">MAIKLEVSLDGITPEINSGVFPDGAVWLKVQGTLPKRVELMRIRACAMKNMDDFMLLAQLVEAIRHACDVRFSHLELPWLPYARQDRHMQAGDSFALKVFAMQLNTLGFDKVFVLDPHSEAAAAAINNLVAIPQEVCLQGSNALVSALREGRLMLIAPDAGALKKIHLVAQATGASTFGILTKQRDVASGVLTGFALVAGDVAGKDVLIADDLCDAGGTFIGSAEVLRKAGARSLSLYVTHGLFSKGVAHLLNQGIDKIYTTTSIAPAEAAQQGVELIDIAPLFQAQEMKSC</sequence>
<dbReference type="RefSeq" id="WP_064542929.1">
    <property type="nucleotide sequence ID" value="NZ_LXEQ01000024.1"/>
</dbReference>
<dbReference type="InterPro" id="IPR029057">
    <property type="entry name" value="PRTase-like"/>
</dbReference>
<dbReference type="GO" id="GO:0004749">
    <property type="term" value="F:ribose phosphate diphosphokinase activity"/>
    <property type="evidence" value="ECO:0007669"/>
    <property type="project" value="UniProtKB-EC"/>
</dbReference>
<dbReference type="NCBIfam" id="TIGR01251">
    <property type="entry name" value="ribP_PPkin"/>
    <property type="match status" value="1"/>
</dbReference>
<protein>
    <submittedName>
        <fullName evidence="1">Ribose-phosphate pyrophosphokinase</fullName>
        <ecNumber evidence="1">2.7.6.1</ecNumber>
    </submittedName>
</protein>
<dbReference type="Pfam" id="PF14572">
    <property type="entry name" value="Pribosyl_synth"/>
    <property type="match status" value="1"/>
</dbReference>
<dbReference type="PANTHER" id="PTHR10210">
    <property type="entry name" value="RIBOSE-PHOSPHATE DIPHOSPHOKINASE FAMILY MEMBER"/>
    <property type="match status" value="1"/>
</dbReference>
<keyword evidence="2" id="KW-1185">Reference proteome</keyword>
<dbReference type="InterPro" id="IPR005946">
    <property type="entry name" value="Rib-P_diPkinase"/>
</dbReference>